<evidence type="ECO:0000313" key="8">
    <source>
        <dbReference type="EMBL" id="SPF29225.1"/>
    </source>
</evidence>
<dbReference type="Pfam" id="PF03631">
    <property type="entry name" value="Virul_fac_BrkB"/>
    <property type="match status" value="1"/>
</dbReference>
<feature type="transmembrane region" description="Helical" evidence="7">
    <location>
        <begin position="34"/>
        <end position="63"/>
    </location>
</feature>
<dbReference type="PANTHER" id="PTHR30213:SF0">
    <property type="entry name" value="UPF0761 MEMBRANE PROTEIN YIHY"/>
    <property type="match status" value="1"/>
</dbReference>
<dbReference type="Proteomes" id="UP000244932">
    <property type="component" value="Unassembled WGS sequence"/>
</dbReference>
<keyword evidence="2" id="KW-1003">Cell membrane</keyword>
<feature type="transmembrane region" description="Helical" evidence="7">
    <location>
        <begin position="188"/>
        <end position="208"/>
    </location>
</feature>
<evidence type="ECO:0000256" key="2">
    <source>
        <dbReference type="ARBA" id="ARBA00022475"/>
    </source>
</evidence>
<dbReference type="PIRSF" id="PIRSF035875">
    <property type="entry name" value="RNase_BN"/>
    <property type="match status" value="1"/>
</dbReference>
<evidence type="ECO:0000313" key="9">
    <source>
        <dbReference type="Proteomes" id="UP000244932"/>
    </source>
</evidence>
<feature type="region of interest" description="Disordered" evidence="6">
    <location>
        <begin position="287"/>
        <end position="319"/>
    </location>
</feature>
<dbReference type="PANTHER" id="PTHR30213">
    <property type="entry name" value="INNER MEMBRANE PROTEIN YHJD"/>
    <property type="match status" value="1"/>
</dbReference>
<dbReference type="AlphaFoldDB" id="A0A2R8AAV7"/>
<protein>
    <submittedName>
        <fullName evidence="8">Uncharacterized protein</fullName>
    </submittedName>
</protein>
<comment type="subcellular location">
    <subcellularLocation>
        <location evidence="1">Cell membrane</location>
        <topology evidence="1">Multi-pass membrane protein</topology>
    </subcellularLocation>
</comment>
<feature type="transmembrane region" description="Helical" evidence="7">
    <location>
        <begin position="220"/>
        <end position="242"/>
    </location>
</feature>
<evidence type="ECO:0000256" key="7">
    <source>
        <dbReference type="SAM" id="Phobius"/>
    </source>
</evidence>
<dbReference type="InterPro" id="IPR017039">
    <property type="entry name" value="Virul_fac_BrkB"/>
</dbReference>
<evidence type="ECO:0000256" key="5">
    <source>
        <dbReference type="ARBA" id="ARBA00023136"/>
    </source>
</evidence>
<keyword evidence="9" id="KW-1185">Reference proteome</keyword>
<evidence type="ECO:0000256" key="4">
    <source>
        <dbReference type="ARBA" id="ARBA00022989"/>
    </source>
</evidence>
<accession>A0A2R8AAV7</accession>
<evidence type="ECO:0000256" key="3">
    <source>
        <dbReference type="ARBA" id="ARBA00022692"/>
    </source>
</evidence>
<evidence type="ECO:0000256" key="6">
    <source>
        <dbReference type="SAM" id="MobiDB-lite"/>
    </source>
</evidence>
<proteinExistence type="predicted"/>
<keyword evidence="4 7" id="KW-1133">Transmembrane helix</keyword>
<organism evidence="8 9">
    <name type="scientific">Pontivivens insulae</name>
    <dbReference type="NCBI Taxonomy" id="1639689"/>
    <lineage>
        <taxon>Bacteria</taxon>
        <taxon>Pseudomonadati</taxon>
        <taxon>Pseudomonadota</taxon>
        <taxon>Alphaproteobacteria</taxon>
        <taxon>Rhodobacterales</taxon>
        <taxon>Paracoccaceae</taxon>
        <taxon>Pontivivens</taxon>
    </lineage>
</organism>
<dbReference type="GO" id="GO:0005886">
    <property type="term" value="C:plasma membrane"/>
    <property type="evidence" value="ECO:0007669"/>
    <property type="project" value="UniProtKB-SubCell"/>
</dbReference>
<evidence type="ECO:0000256" key="1">
    <source>
        <dbReference type="ARBA" id="ARBA00004651"/>
    </source>
</evidence>
<dbReference type="OrthoDB" id="9781030at2"/>
<feature type="transmembrane region" description="Helical" evidence="7">
    <location>
        <begin position="101"/>
        <end position="118"/>
    </location>
</feature>
<dbReference type="RefSeq" id="WP_108781942.1">
    <property type="nucleotide sequence ID" value="NZ_OMKW01000002.1"/>
</dbReference>
<dbReference type="NCBIfam" id="TIGR00765">
    <property type="entry name" value="yihY_not_rbn"/>
    <property type="match status" value="1"/>
</dbReference>
<feature type="transmembrane region" description="Helical" evidence="7">
    <location>
        <begin position="149"/>
        <end position="176"/>
    </location>
</feature>
<keyword evidence="3 7" id="KW-0812">Transmembrane</keyword>
<name>A0A2R8AAV7_9RHOB</name>
<gene>
    <name evidence="8" type="ORF">POI8812_01532</name>
</gene>
<sequence>MARGRAADSPPEIPIKGWKDIALRVKGELAADHVGLIAAGVAFYGLLAIFPGIAAIMAIAGLVTEPGVIVAQLESIAAMLPQEAAAIIIDQAKSVTGSEEGGLGLAAFIGVALAIWSASKGVASLMEGVNVAYDEDETRGFFRLTFVKLALTLGLMFGFVLVVLIMVALPALLALFQFGAFAETAAMVIRWPVLLFVAVVGLSILYRFAPSRDDAKWRWITPGAGVATLAWVLGSAAFAVYVRNFGSYNETFGTLGGVVILLMWLWLSAYIVLLGAELDAEMEAQTRKDTTVGNREPMGQRDAVKADQLGEAVAAQPAE</sequence>
<reference evidence="8 9" key="1">
    <citation type="submission" date="2018-03" db="EMBL/GenBank/DDBJ databases">
        <authorList>
            <person name="Keele B.F."/>
        </authorList>
    </citation>
    <scope>NUCLEOTIDE SEQUENCE [LARGE SCALE GENOMIC DNA]</scope>
    <source>
        <strain evidence="8 9">CeCT 8812</strain>
    </source>
</reference>
<dbReference type="EMBL" id="OMKW01000002">
    <property type="protein sequence ID" value="SPF29225.1"/>
    <property type="molecule type" value="Genomic_DNA"/>
</dbReference>
<keyword evidence="5 7" id="KW-0472">Membrane</keyword>
<feature type="transmembrane region" description="Helical" evidence="7">
    <location>
        <begin position="254"/>
        <end position="278"/>
    </location>
</feature>